<dbReference type="Pfam" id="PF00028">
    <property type="entry name" value="Cadherin"/>
    <property type="match status" value="5"/>
</dbReference>
<dbReference type="GO" id="GO:0005509">
    <property type="term" value="F:calcium ion binding"/>
    <property type="evidence" value="ECO:0007669"/>
    <property type="project" value="UniProtKB-UniRule"/>
</dbReference>
<dbReference type="EnsemblMetazoa" id="CapteT144547">
    <property type="protein sequence ID" value="CapteP144547"/>
    <property type="gene ID" value="CapteG144547"/>
</dbReference>
<evidence type="ECO:0000256" key="9">
    <source>
        <dbReference type="ARBA" id="ARBA00023136"/>
    </source>
</evidence>
<dbReference type="EMBL" id="AMQN01003507">
    <property type="status" value="NOT_ANNOTATED_CDS"/>
    <property type="molecule type" value="Genomic_DNA"/>
</dbReference>
<keyword evidence="7" id="KW-0130">Cell adhesion</keyword>
<organism evidence="13">
    <name type="scientific">Capitella teleta</name>
    <name type="common">Polychaete worm</name>
    <dbReference type="NCBI Taxonomy" id="283909"/>
    <lineage>
        <taxon>Eukaryota</taxon>
        <taxon>Metazoa</taxon>
        <taxon>Spiralia</taxon>
        <taxon>Lophotrochozoa</taxon>
        <taxon>Annelida</taxon>
        <taxon>Polychaeta</taxon>
        <taxon>Sedentaria</taxon>
        <taxon>Scolecida</taxon>
        <taxon>Capitellidae</taxon>
        <taxon>Capitella</taxon>
    </lineage>
</organism>
<dbReference type="PANTHER" id="PTHR24026">
    <property type="entry name" value="FAT ATYPICAL CADHERIN-RELATED"/>
    <property type="match status" value="1"/>
</dbReference>
<protein>
    <recommendedName>
        <fullName evidence="12">Cadherin domain-containing protein</fullName>
    </recommendedName>
</protein>
<dbReference type="SMART" id="SM00112">
    <property type="entry name" value="CA"/>
    <property type="match status" value="6"/>
</dbReference>
<keyword evidence="3" id="KW-0812">Transmembrane</keyword>
<accession>R7T4Z2</accession>
<gene>
    <name evidence="13" type="ORF">CAPTEDRAFT_144547</name>
</gene>
<evidence type="ECO:0000256" key="10">
    <source>
        <dbReference type="ARBA" id="ARBA00023180"/>
    </source>
</evidence>
<evidence type="ECO:0000259" key="12">
    <source>
        <dbReference type="PROSITE" id="PS50268"/>
    </source>
</evidence>
<keyword evidence="5" id="KW-0677">Repeat</keyword>
<evidence type="ECO:0000256" key="7">
    <source>
        <dbReference type="ARBA" id="ARBA00022889"/>
    </source>
</evidence>
<dbReference type="STRING" id="283909.R7T4Z2"/>
<dbReference type="PANTHER" id="PTHR24026:SF133">
    <property type="entry name" value="CADHERIN-RELATED FAMILY MEMBER 2"/>
    <property type="match status" value="1"/>
</dbReference>
<feature type="domain" description="Cadherin" evidence="12">
    <location>
        <begin position="133"/>
        <end position="240"/>
    </location>
</feature>
<reference evidence="14" key="3">
    <citation type="submission" date="2015-06" db="UniProtKB">
        <authorList>
            <consortium name="EnsemblMetazoa"/>
        </authorList>
    </citation>
    <scope>IDENTIFICATION</scope>
</reference>
<dbReference type="OrthoDB" id="6252479at2759"/>
<dbReference type="GO" id="GO:0005886">
    <property type="term" value="C:plasma membrane"/>
    <property type="evidence" value="ECO:0007669"/>
    <property type="project" value="UniProtKB-SubCell"/>
</dbReference>
<comment type="subcellular location">
    <subcellularLocation>
        <location evidence="1">Cell membrane</location>
        <topology evidence="1">Single-pass type I membrane protein</topology>
    </subcellularLocation>
</comment>
<reference evidence="13 15" key="2">
    <citation type="journal article" date="2013" name="Nature">
        <title>Insights into bilaterian evolution from three spiralian genomes.</title>
        <authorList>
            <person name="Simakov O."/>
            <person name="Marletaz F."/>
            <person name="Cho S.J."/>
            <person name="Edsinger-Gonzales E."/>
            <person name="Havlak P."/>
            <person name="Hellsten U."/>
            <person name="Kuo D.H."/>
            <person name="Larsson T."/>
            <person name="Lv J."/>
            <person name="Arendt D."/>
            <person name="Savage R."/>
            <person name="Osoegawa K."/>
            <person name="de Jong P."/>
            <person name="Grimwood J."/>
            <person name="Chapman J.A."/>
            <person name="Shapiro H."/>
            <person name="Aerts A."/>
            <person name="Otillar R.P."/>
            <person name="Terry A.Y."/>
            <person name="Boore J.L."/>
            <person name="Grigoriev I.V."/>
            <person name="Lindberg D.R."/>
            <person name="Seaver E.C."/>
            <person name="Weisblat D.A."/>
            <person name="Putnam N.H."/>
            <person name="Rokhsar D.S."/>
        </authorList>
    </citation>
    <scope>NUCLEOTIDE SEQUENCE</scope>
    <source>
        <strain evidence="13 15">I ESC-2004</strain>
    </source>
</reference>
<dbReference type="PROSITE" id="PS50268">
    <property type="entry name" value="CADHERIN_2"/>
    <property type="match status" value="6"/>
</dbReference>
<keyword evidence="6 11" id="KW-0106">Calcium</keyword>
<keyword evidence="4" id="KW-0732">Signal</keyword>
<dbReference type="FunFam" id="2.60.40.60:FF:000007">
    <property type="entry name" value="Protocadherin alpha 2"/>
    <property type="match status" value="1"/>
</dbReference>
<dbReference type="InterPro" id="IPR015919">
    <property type="entry name" value="Cadherin-like_sf"/>
</dbReference>
<keyword evidence="9" id="KW-0472">Membrane</keyword>
<evidence type="ECO:0000256" key="1">
    <source>
        <dbReference type="ARBA" id="ARBA00004251"/>
    </source>
</evidence>
<feature type="domain" description="Cadherin" evidence="12">
    <location>
        <begin position="561"/>
        <end position="645"/>
    </location>
</feature>
<dbReference type="FunFam" id="2.60.40.60:FF:000129">
    <property type="entry name" value="protocadherin alpha-C2 isoform X1"/>
    <property type="match status" value="1"/>
</dbReference>
<evidence type="ECO:0000313" key="14">
    <source>
        <dbReference type="EnsemblMetazoa" id="CapteP144547"/>
    </source>
</evidence>
<evidence type="ECO:0000256" key="4">
    <source>
        <dbReference type="ARBA" id="ARBA00022729"/>
    </source>
</evidence>
<dbReference type="OMA" id="KIVVYVM"/>
<evidence type="ECO:0000313" key="13">
    <source>
        <dbReference type="EMBL" id="ELT88197.1"/>
    </source>
</evidence>
<dbReference type="AlphaFoldDB" id="R7T4Z2"/>
<reference evidence="15" key="1">
    <citation type="submission" date="2012-12" db="EMBL/GenBank/DDBJ databases">
        <authorList>
            <person name="Hellsten U."/>
            <person name="Grimwood J."/>
            <person name="Chapman J.A."/>
            <person name="Shapiro H."/>
            <person name="Aerts A."/>
            <person name="Otillar R.P."/>
            <person name="Terry A.Y."/>
            <person name="Boore J.L."/>
            <person name="Simakov O."/>
            <person name="Marletaz F."/>
            <person name="Cho S.-J."/>
            <person name="Edsinger-Gonzales E."/>
            <person name="Havlak P."/>
            <person name="Kuo D.-H."/>
            <person name="Larsson T."/>
            <person name="Lv J."/>
            <person name="Arendt D."/>
            <person name="Savage R."/>
            <person name="Osoegawa K."/>
            <person name="de Jong P."/>
            <person name="Lindberg D.R."/>
            <person name="Seaver E.C."/>
            <person name="Weisblat D.A."/>
            <person name="Putnam N.H."/>
            <person name="Grigoriev I.V."/>
            <person name="Rokhsar D.S."/>
        </authorList>
    </citation>
    <scope>NUCLEOTIDE SEQUENCE</scope>
    <source>
        <strain evidence="15">I ESC-2004</strain>
    </source>
</reference>
<dbReference type="PRINTS" id="PR00205">
    <property type="entry name" value="CADHERIN"/>
</dbReference>
<evidence type="ECO:0000313" key="15">
    <source>
        <dbReference type="Proteomes" id="UP000014760"/>
    </source>
</evidence>
<keyword evidence="8" id="KW-1133">Transmembrane helix</keyword>
<evidence type="ECO:0000256" key="11">
    <source>
        <dbReference type="PROSITE-ProRule" id="PRU00043"/>
    </source>
</evidence>
<name>R7T4Z2_CAPTE</name>
<dbReference type="SUPFAM" id="SSF49313">
    <property type="entry name" value="Cadherin-like"/>
    <property type="match status" value="6"/>
</dbReference>
<keyword evidence="10" id="KW-0325">Glycoprotein</keyword>
<dbReference type="CDD" id="cd11304">
    <property type="entry name" value="Cadherin_repeat"/>
    <property type="match status" value="6"/>
</dbReference>
<dbReference type="Gene3D" id="2.60.40.60">
    <property type="entry name" value="Cadherins"/>
    <property type="match status" value="6"/>
</dbReference>
<evidence type="ECO:0000256" key="3">
    <source>
        <dbReference type="ARBA" id="ARBA00022692"/>
    </source>
</evidence>
<evidence type="ECO:0000256" key="5">
    <source>
        <dbReference type="ARBA" id="ARBA00022737"/>
    </source>
</evidence>
<feature type="domain" description="Cadherin" evidence="12">
    <location>
        <begin position="349"/>
        <end position="451"/>
    </location>
</feature>
<keyword evidence="2" id="KW-1003">Cell membrane</keyword>
<dbReference type="EMBL" id="KB311953">
    <property type="protein sequence ID" value="ELT88197.1"/>
    <property type="molecule type" value="Genomic_DNA"/>
</dbReference>
<dbReference type="HOGENOM" id="CLU_006480_3_2_1"/>
<sequence>MYFEIIKVAVTITDLNDNAPTFAESSFSLSIKESASVNSSFLLPSALDLDSPAKSIKRYEVLPDTPKSKFALRVTKKLDGSTDVRLVLKRSLDREQESSFSIQIVAFDGGGETGSLEVKVTVLDSNDHDPVFVNATYEVSISEKTPAKSMIMRVHATDQDIGENGEVIYGFSSQTESTYGDIFGIDQESGEIYIKKELDHETSPVYNLLVTAQDLGPDSLPADATVIVHIIDINDNPPKIKINTLSDSEQSLIREDSPVDTFVAHVTVNDPDAGNNGRVNCTLNDNSFKLARRYDNEYQVLTAKVLDREMIAKYNLALICKDGGSDPLIAIQHLQVNIDDVNDNSPIFGQTSYSATLIENSYIGAFVTQVNATDKDAGPNADIKYSLSGDHASFFSISDTGRVTARRSMDHEEHENFQLYVNATDHGSPRRSSSALVVISIEDVNDETPTFTESLFSFSIEENKPSGEYVGQVAAEDRDSPPNNSFLFTMRPGVGVDEAFLLDPLTGSLKSRTSLDREKQSVYHLAIIATDQNQPALSSSCSVVIYIMDENDNKPVFTFPTESNNTIYVSNKIPKDYILTKLQATDEDVSRNAMIKYSMRPTRGDQHAGIFSVDQTLGTVTLDSDVVRIVDYELYSLNVTASDRGRLQSQQQLF</sequence>
<evidence type="ECO:0000256" key="6">
    <source>
        <dbReference type="ARBA" id="ARBA00022837"/>
    </source>
</evidence>
<proteinExistence type="predicted"/>
<feature type="domain" description="Cadherin" evidence="12">
    <location>
        <begin position="452"/>
        <end position="557"/>
    </location>
</feature>
<dbReference type="InterPro" id="IPR002126">
    <property type="entry name" value="Cadherin-like_dom"/>
</dbReference>
<dbReference type="FunFam" id="2.60.40.60:FF:000020">
    <property type="entry name" value="Dachsous cadherin-related 1b"/>
    <property type="match status" value="2"/>
</dbReference>
<feature type="domain" description="Cadherin" evidence="12">
    <location>
        <begin position="23"/>
        <end position="132"/>
    </location>
</feature>
<keyword evidence="15" id="KW-1185">Reference proteome</keyword>
<evidence type="ECO:0000256" key="2">
    <source>
        <dbReference type="ARBA" id="ARBA00022475"/>
    </source>
</evidence>
<dbReference type="FunFam" id="2.60.40.60:FF:000002">
    <property type="entry name" value="Protocadherin alpha 2"/>
    <property type="match status" value="1"/>
</dbReference>
<dbReference type="InterPro" id="IPR020894">
    <property type="entry name" value="Cadherin_CS"/>
</dbReference>
<evidence type="ECO:0000256" key="8">
    <source>
        <dbReference type="ARBA" id="ARBA00022989"/>
    </source>
</evidence>
<dbReference type="Proteomes" id="UP000014760">
    <property type="component" value="Unassembled WGS sequence"/>
</dbReference>
<dbReference type="PROSITE" id="PS00232">
    <property type="entry name" value="CADHERIN_1"/>
    <property type="match status" value="4"/>
</dbReference>
<feature type="domain" description="Cadherin" evidence="12">
    <location>
        <begin position="245"/>
        <end position="348"/>
    </location>
</feature>
<dbReference type="GO" id="GO:0007156">
    <property type="term" value="P:homophilic cell adhesion via plasma membrane adhesion molecules"/>
    <property type="evidence" value="ECO:0007669"/>
    <property type="project" value="InterPro"/>
</dbReference>